<dbReference type="Pfam" id="PF06985">
    <property type="entry name" value="HET"/>
    <property type="match status" value="1"/>
</dbReference>
<dbReference type="AlphaFoldDB" id="A0A2J6QXA7"/>
<evidence type="ECO:0000259" key="1">
    <source>
        <dbReference type="Pfam" id="PF06985"/>
    </source>
</evidence>
<name>A0A2J6QXA7_HYAVF</name>
<dbReference type="PANTHER" id="PTHR24148">
    <property type="entry name" value="ANKYRIN REPEAT DOMAIN-CONTAINING PROTEIN 39 HOMOLOG-RELATED"/>
    <property type="match status" value="1"/>
</dbReference>
<dbReference type="InterPro" id="IPR010730">
    <property type="entry name" value="HET"/>
</dbReference>
<evidence type="ECO:0000313" key="3">
    <source>
        <dbReference type="Proteomes" id="UP000235786"/>
    </source>
</evidence>
<dbReference type="InterPro" id="IPR052895">
    <property type="entry name" value="HetReg/Transcr_Mod"/>
</dbReference>
<protein>
    <submittedName>
        <fullName evidence="2">HET-domain-containing protein</fullName>
    </submittedName>
</protein>
<reference evidence="2 3" key="1">
    <citation type="submission" date="2016-04" db="EMBL/GenBank/DDBJ databases">
        <title>A degradative enzymes factory behind the ericoid mycorrhizal symbiosis.</title>
        <authorList>
            <consortium name="DOE Joint Genome Institute"/>
            <person name="Martino E."/>
            <person name="Morin E."/>
            <person name="Grelet G."/>
            <person name="Kuo A."/>
            <person name="Kohler A."/>
            <person name="Daghino S."/>
            <person name="Barry K."/>
            <person name="Choi C."/>
            <person name="Cichocki N."/>
            <person name="Clum A."/>
            <person name="Copeland A."/>
            <person name="Hainaut M."/>
            <person name="Haridas S."/>
            <person name="Labutti K."/>
            <person name="Lindquist E."/>
            <person name="Lipzen A."/>
            <person name="Khouja H.-R."/>
            <person name="Murat C."/>
            <person name="Ohm R."/>
            <person name="Olson A."/>
            <person name="Spatafora J."/>
            <person name="Veneault-Fourrey C."/>
            <person name="Henrissat B."/>
            <person name="Grigoriev I."/>
            <person name="Martin F."/>
            <person name="Perotto S."/>
        </authorList>
    </citation>
    <scope>NUCLEOTIDE SEQUENCE [LARGE SCALE GENOMIC DNA]</scope>
    <source>
        <strain evidence="2 3">F</strain>
    </source>
</reference>
<organism evidence="2 3">
    <name type="scientific">Hyaloscypha variabilis (strain UAMH 11265 / GT02V1 / F)</name>
    <name type="common">Meliniomyces variabilis</name>
    <dbReference type="NCBI Taxonomy" id="1149755"/>
    <lineage>
        <taxon>Eukaryota</taxon>
        <taxon>Fungi</taxon>
        <taxon>Dikarya</taxon>
        <taxon>Ascomycota</taxon>
        <taxon>Pezizomycotina</taxon>
        <taxon>Leotiomycetes</taxon>
        <taxon>Helotiales</taxon>
        <taxon>Hyaloscyphaceae</taxon>
        <taxon>Hyaloscypha</taxon>
        <taxon>Hyaloscypha variabilis</taxon>
    </lineage>
</organism>
<accession>A0A2J6QXA7</accession>
<dbReference type="EMBL" id="KZ613965">
    <property type="protein sequence ID" value="PMD30893.1"/>
    <property type="molecule type" value="Genomic_DNA"/>
</dbReference>
<dbReference type="STRING" id="1149755.A0A2J6QXA7"/>
<evidence type="ECO:0000313" key="2">
    <source>
        <dbReference type="EMBL" id="PMD30893.1"/>
    </source>
</evidence>
<dbReference type="PANTHER" id="PTHR24148:SF64">
    <property type="entry name" value="HETEROKARYON INCOMPATIBILITY DOMAIN-CONTAINING PROTEIN"/>
    <property type="match status" value="1"/>
</dbReference>
<feature type="domain" description="Heterokaryon incompatibility" evidence="1">
    <location>
        <begin position="46"/>
        <end position="219"/>
    </location>
</feature>
<proteinExistence type="predicted"/>
<dbReference type="OrthoDB" id="2157530at2759"/>
<keyword evidence="3" id="KW-1185">Reference proteome</keyword>
<gene>
    <name evidence="2" type="ORF">L207DRAFT_558990</name>
</gene>
<dbReference type="Pfam" id="PF26639">
    <property type="entry name" value="Het-6_barrel"/>
    <property type="match status" value="1"/>
</dbReference>
<sequence length="561" mass="63576">MEDVYVYQPLPTTGWIRLMIIDIAANVDDPISCTLKDHAADDDLSFEALSYTWGDEPAQIPILLGGKRFLCRKNLESALRALRRSDSQLLLWVDAICINQADEAERNSQVVQMREVYCKAERVNVWLGDASGGSDCGMELLADFSKIVRSDSVIKVGSTWDNEGVRIQGATSTLSQAGFFVQYKPVFAMLDVLPRAKDLDDVVDLLRRSWWTRMWTLQESVLGRRVDVYCGSKTVPLAFFSTFPWRGSHIGAGVALREVWRMADLRDHIRGQGRISLLLALDSSWNRTASDPKDKVIGLLGLLGDHNDMKPDYAWSIDKVYRAAFKALVIETKDLGFLGLISEERSLRNSSLPSWVPDLELHSKPGSDYISSLSKPIFNPTLYNAFHGRVIDNITTLGEKAPRRIVYDDEPSSRAYWRCIMADLKQGPLHKGYDSGKPTRLDESDLRTLSELSSESGRRRLLFYWAGFCRRGSQQLRLIEQFNRRFFVTKAGYIGLGPEWLESGDAICILETGRVAYALRQVNNENWTYVGECYVHGLMDAPFHAPKHVSHCLEYHLPRCY</sequence>
<dbReference type="Proteomes" id="UP000235786">
    <property type="component" value="Unassembled WGS sequence"/>
</dbReference>